<keyword evidence="4 9" id="KW-0732">Signal</keyword>
<keyword evidence="7 8" id="KW-0472">Membrane</keyword>
<evidence type="ECO:0000313" key="13">
    <source>
        <dbReference type="Proteomes" id="UP001152484"/>
    </source>
</evidence>
<dbReference type="AlphaFoldDB" id="A0A9P1EBY5"/>
<dbReference type="SUPFAM" id="SSF49344">
    <property type="entry name" value="CBD9-like"/>
    <property type="match status" value="1"/>
</dbReference>
<gene>
    <name evidence="12" type="ORF">CEURO_LOCUS12553</name>
</gene>
<evidence type="ECO:0000256" key="5">
    <source>
        <dbReference type="ARBA" id="ARBA00022982"/>
    </source>
</evidence>
<evidence type="ECO:0000256" key="3">
    <source>
        <dbReference type="ARBA" id="ARBA00022692"/>
    </source>
</evidence>
<dbReference type="Gene3D" id="1.20.120.1770">
    <property type="match status" value="1"/>
</dbReference>
<dbReference type="InterPro" id="IPR006593">
    <property type="entry name" value="Cyt_b561/ferric_Rdtase_TM"/>
</dbReference>
<organism evidence="12 13">
    <name type="scientific">Cuscuta europaea</name>
    <name type="common">European dodder</name>
    <dbReference type="NCBI Taxonomy" id="41803"/>
    <lineage>
        <taxon>Eukaryota</taxon>
        <taxon>Viridiplantae</taxon>
        <taxon>Streptophyta</taxon>
        <taxon>Embryophyta</taxon>
        <taxon>Tracheophyta</taxon>
        <taxon>Spermatophyta</taxon>
        <taxon>Magnoliopsida</taxon>
        <taxon>eudicotyledons</taxon>
        <taxon>Gunneridae</taxon>
        <taxon>Pentapetalae</taxon>
        <taxon>asterids</taxon>
        <taxon>lamiids</taxon>
        <taxon>Solanales</taxon>
        <taxon>Convolvulaceae</taxon>
        <taxon>Cuscuteae</taxon>
        <taxon>Cuscuta</taxon>
        <taxon>Cuscuta subgen. Cuscuta</taxon>
    </lineage>
</organism>
<evidence type="ECO:0000256" key="2">
    <source>
        <dbReference type="ARBA" id="ARBA00022448"/>
    </source>
</evidence>
<evidence type="ECO:0000256" key="7">
    <source>
        <dbReference type="ARBA" id="ARBA00023136"/>
    </source>
</evidence>
<dbReference type="InterPro" id="IPR045266">
    <property type="entry name" value="DOH_DOMON"/>
</dbReference>
<dbReference type="PROSITE" id="PS50836">
    <property type="entry name" value="DOMON"/>
    <property type="match status" value="1"/>
</dbReference>
<feature type="domain" description="DOMON" evidence="10">
    <location>
        <begin position="60"/>
        <end position="174"/>
    </location>
</feature>
<evidence type="ECO:0000313" key="12">
    <source>
        <dbReference type="EMBL" id="CAH9094015.1"/>
    </source>
</evidence>
<comment type="subcellular location">
    <subcellularLocation>
        <location evidence="1">Membrane</location>
    </subcellularLocation>
</comment>
<dbReference type="EMBL" id="CAMAPE010000031">
    <property type="protein sequence ID" value="CAH9094015.1"/>
    <property type="molecule type" value="Genomic_DNA"/>
</dbReference>
<feature type="signal peptide" evidence="9">
    <location>
        <begin position="1"/>
        <end position="28"/>
    </location>
</feature>
<dbReference type="PANTHER" id="PTHR23130:SF171">
    <property type="entry name" value="OS01G0895300 PROTEIN"/>
    <property type="match status" value="1"/>
</dbReference>
<keyword evidence="6 8" id="KW-1133">Transmembrane helix</keyword>
<evidence type="ECO:0000256" key="1">
    <source>
        <dbReference type="ARBA" id="ARBA00004370"/>
    </source>
</evidence>
<sequence length="370" mass="41420">MKQIPKTIIISFFVLCHLCCFQFLKANSQSTDSCNSKLALKSQLPFDPTSFNCLSVWNSHGFILRYRKTDSREWSFLLSAPNMNAYIGMGFSSDGRMVGSSAIVGWVGSDGTPTMKRYFLGGQSPSLVQPDQGNLQIVNRSSSIVAENSRIYMAFRLNTDLPSNRLIYSLGPTGQLPSATFRLTQHQDQISTSLDYTTGQSQTKTLYGKLKRTHGLLNLFGWGIAVPIGIIAARYFREWDPIWFYSHIAIQTVGFILGFAGVICGFVLENRLGKNVHTHKSLGIFILVLGCLQVIAFLARPKKEAEVRKYWNWYHHNVGRILVILAISNIFYGIHIADAGSSWNAGFAVAIVILFITASVLEIRQWKSRD</sequence>
<evidence type="ECO:0000256" key="9">
    <source>
        <dbReference type="SAM" id="SignalP"/>
    </source>
</evidence>
<dbReference type="Pfam" id="PF03351">
    <property type="entry name" value="DOMON"/>
    <property type="match status" value="1"/>
</dbReference>
<dbReference type="GO" id="GO:0016020">
    <property type="term" value="C:membrane"/>
    <property type="evidence" value="ECO:0007669"/>
    <property type="project" value="UniProtKB-SubCell"/>
</dbReference>
<feature type="transmembrane region" description="Helical" evidence="8">
    <location>
        <begin position="248"/>
        <end position="268"/>
    </location>
</feature>
<keyword evidence="5" id="KW-0249">Electron transport</keyword>
<keyword evidence="13" id="KW-1185">Reference proteome</keyword>
<proteinExistence type="predicted"/>
<evidence type="ECO:0000259" key="10">
    <source>
        <dbReference type="PROSITE" id="PS50836"/>
    </source>
</evidence>
<dbReference type="PANTHER" id="PTHR23130">
    <property type="entry name" value="CYTOCHROME B561 AND DOMON DOMAIN-CONTAINING PROTEIN"/>
    <property type="match status" value="1"/>
</dbReference>
<dbReference type="CDD" id="cd09631">
    <property type="entry name" value="DOMON_DOH"/>
    <property type="match status" value="1"/>
</dbReference>
<feature type="transmembrane region" description="Helical" evidence="8">
    <location>
        <begin position="343"/>
        <end position="361"/>
    </location>
</feature>
<dbReference type="SMART" id="SM00664">
    <property type="entry name" value="DoH"/>
    <property type="match status" value="1"/>
</dbReference>
<keyword evidence="3 8" id="KW-0812">Transmembrane</keyword>
<dbReference type="PROSITE" id="PS50939">
    <property type="entry name" value="CYTOCHROME_B561"/>
    <property type="match status" value="1"/>
</dbReference>
<reference evidence="12" key="1">
    <citation type="submission" date="2022-07" db="EMBL/GenBank/DDBJ databases">
        <authorList>
            <person name="Macas J."/>
            <person name="Novak P."/>
            <person name="Neumann P."/>
        </authorList>
    </citation>
    <scope>NUCLEOTIDE SEQUENCE</scope>
</reference>
<dbReference type="OrthoDB" id="19261at2759"/>
<feature type="transmembrane region" description="Helical" evidence="8">
    <location>
        <begin position="219"/>
        <end position="236"/>
    </location>
</feature>
<evidence type="ECO:0000259" key="11">
    <source>
        <dbReference type="PROSITE" id="PS50939"/>
    </source>
</evidence>
<feature type="transmembrane region" description="Helical" evidence="8">
    <location>
        <begin position="280"/>
        <end position="298"/>
    </location>
</feature>
<dbReference type="CDD" id="cd08760">
    <property type="entry name" value="Cyt_b561_FRRS1_like"/>
    <property type="match status" value="1"/>
</dbReference>
<protein>
    <recommendedName>
        <fullName evidence="14">Cytochrome b561 and DOMON domain-containing protein</fullName>
    </recommendedName>
</protein>
<feature type="domain" description="Cytochrome b561" evidence="11">
    <location>
        <begin position="177"/>
        <end position="370"/>
    </location>
</feature>
<dbReference type="Pfam" id="PF03188">
    <property type="entry name" value="Cytochrom_B561"/>
    <property type="match status" value="1"/>
</dbReference>
<keyword evidence="2" id="KW-0813">Transport</keyword>
<dbReference type="Proteomes" id="UP001152484">
    <property type="component" value="Unassembled WGS sequence"/>
</dbReference>
<evidence type="ECO:0000256" key="8">
    <source>
        <dbReference type="SAM" id="Phobius"/>
    </source>
</evidence>
<name>A0A9P1EBY5_CUSEU</name>
<evidence type="ECO:0008006" key="14">
    <source>
        <dbReference type="Google" id="ProtNLM"/>
    </source>
</evidence>
<dbReference type="SMART" id="SM00665">
    <property type="entry name" value="B561"/>
    <property type="match status" value="1"/>
</dbReference>
<evidence type="ECO:0000256" key="6">
    <source>
        <dbReference type="ARBA" id="ARBA00022989"/>
    </source>
</evidence>
<evidence type="ECO:0000256" key="4">
    <source>
        <dbReference type="ARBA" id="ARBA00022729"/>
    </source>
</evidence>
<comment type="caution">
    <text evidence="12">The sequence shown here is derived from an EMBL/GenBank/DDBJ whole genome shotgun (WGS) entry which is preliminary data.</text>
</comment>
<feature type="chain" id="PRO_5040495615" description="Cytochrome b561 and DOMON domain-containing protein" evidence="9">
    <location>
        <begin position="29"/>
        <end position="370"/>
    </location>
</feature>
<accession>A0A9P1EBY5</accession>
<feature type="transmembrane region" description="Helical" evidence="8">
    <location>
        <begin position="318"/>
        <end position="337"/>
    </location>
</feature>
<dbReference type="InterPro" id="IPR005018">
    <property type="entry name" value="DOMON_domain"/>
</dbReference>